<dbReference type="GeneID" id="117567801"/>
<dbReference type="GO" id="GO:0000045">
    <property type="term" value="P:autophagosome assembly"/>
    <property type="evidence" value="ECO:0007669"/>
    <property type="project" value="TreeGrafter"/>
</dbReference>
<dbReference type="PANTHER" id="PTHR23333:SF20">
    <property type="entry name" value="NSFL1 COFACTOR P47"/>
    <property type="match status" value="1"/>
</dbReference>
<dbReference type="InterPro" id="IPR036241">
    <property type="entry name" value="NSFL1C_SEP_dom_sf"/>
</dbReference>
<dbReference type="GO" id="GO:0005829">
    <property type="term" value="C:cytosol"/>
    <property type="evidence" value="ECO:0007669"/>
    <property type="project" value="TreeGrafter"/>
</dbReference>
<dbReference type="Proteomes" id="UP000515160">
    <property type="component" value="Chromosome 3"/>
</dbReference>
<evidence type="ECO:0000259" key="3">
    <source>
        <dbReference type="PROSITE" id="PS51399"/>
    </source>
</evidence>
<dbReference type="PROSITE" id="PS50033">
    <property type="entry name" value="UBX"/>
    <property type="match status" value="1"/>
</dbReference>
<dbReference type="SMART" id="SM00166">
    <property type="entry name" value="UBX"/>
    <property type="match status" value="1"/>
</dbReference>
<feature type="region of interest" description="Disordered" evidence="1">
    <location>
        <begin position="218"/>
        <end position="254"/>
    </location>
</feature>
<dbReference type="InterPro" id="IPR029071">
    <property type="entry name" value="Ubiquitin-like_domsf"/>
</dbReference>
<dbReference type="AlphaFoldDB" id="A0A6P8WZ50"/>
<dbReference type="GO" id="GO:0005634">
    <property type="term" value="C:nucleus"/>
    <property type="evidence" value="ECO:0007669"/>
    <property type="project" value="TreeGrafter"/>
</dbReference>
<dbReference type="SUPFAM" id="SSF102848">
    <property type="entry name" value="NSFL1 (p97 ATPase) cofactor p47, SEP domain"/>
    <property type="match status" value="1"/>
</dbReference>
<gene>
    <name evidence="5" type="primary">LOC117567801</name>
</gene>
<proteinExistence type="predicted"/>
<feature type="domain" description="SEP" evidence="3">
    <location>
        <begin position="148"/>
        <end position="211"/>
    </location>
</feature>
<accession>A0A6P8WZ50</accession>
<evidence type="ECO:0000313" key="5">
    <source>
        <dbReference type="RefSeq" id="XP_034103925.1"/>
    </source>
</evidence>
<feature type="compositionally biased region" description="Polar residues" evidence="1">
    <location>
        <begin position="80"/>
        <end position="106"/>
    </location>
</feature>
<name>A0A6P8WZ50_DROAB</name>
<dbReference type="GO" id="GO:0061025">
    <property type="term" value="P:membrane fusion"/>
    <property type="evidence" value="ECO:0007669"/>
    <property type="project" value="TreeGrafter"/>
</dbReference>
<protein>
    <submittedName>
        <fullName evidence="5">NSFL1 cofactor p47</fullName>
    </submittedName>
</protein>
<sequence>MSNEQKLDSFMKKYGEVEEIARQYLMANNWVLEQASLKYEADKANRIVQSTSEITTDKSSAKNQHSNSRDEQPETHNDGASDSSLQNVQITKRVQIDDSTPALTTVDSDRSMRTWGHGVSLGSAHPINPPPPRNTGQDTDSELDENEHIVVVLHLWSEGFSLDDGSLRLYEVPENERFLRAIMRGDFPYEMRELGQRIELSVQDHTNESYRQLSRKQFMGSGRPLGTPNQQLEPAPSTQVLSTEEQQHNQEQSAEHALALNVQTNVTTIQFRLANGSRIAANFNRTHQVADLYRYVRIARPQYSSVNFMLMTTFPRHRLLESDLRTLSEADLLNVVVIQHINED</sequence>
<dbReference type="SMART" id="SM00553">
    <property type="entry name" value="SEP"/>
    <property type="match status" value="1"/>
</dbReference>
<evidence type="ECO:0000313" key="4">
    <source>
        <dbReference type="Proteomes" id="UP000515160"/>
    </source>
</evidence>
<dbReference type="CDD" id="cd01770">
    <property type="entry name" value="UBX_UBXN2"/>
    <property type="match status" value="1"/>
</dbReference>
<organism evidence="4 5">
    <name type="scientific">Drosophila albomicans</name>
    <name type="common">Fruit fly</name>
    <dbReference type="NCBI Taxonomy" id="7291"/>
    <lineage>
        <taxon>Eukaryota</taxon>
        <taxon>Metazoa</taxon>
        <taxon>Ecdysozoa</taxon>
        <taxon>Arthropoda</taxon>
        <taxon>Hexapoda</taxon>
        <taxon>Insecta</taxon>
        <taxon>Pterygota</taxon>
        <taxon>Neoptera</taxon>
        <taxon>Endopterygota</taxon>
        <taxon>Diptera</taxon>
        <taxon>Brachycera</taxon>
        <taxon>Muscomorpha</taxon>
        <taxon>Ephydroidea</taxon>
        <taxon>Drosophilidae</taxon>
        <taxon>Drosophila</taxon>
    </lineage>
</organism>
<evidence type="ECO:0000259" key="2">
    <source>
        <dbReference type="PROSITE" id="PS50033"/>
    </source>
</evidence>
<dbReference type="PROSITE" id="PS51399">
    <property type="entry name" value="SEP"/>
    <property type="match status" value="1"/>
</dbReference>
<dbReference type="GO" id="GO:0007030">
    <property type="term" value="P:Golgi organization"/>
    <property type="evidence" value="ECO:0007669"/>
    <property type="project" value="TreeGrafter"/>
</dbReference>
<dbReference type="PANTHER" id="PTHR23333">
    <property type="entry name" value="UBX DOMAIN CONTAINING PROTEIN"/>
    <property type="match status" value="1"/>
</dbReference>
<dbReference type="InterPro" id="IPR001012">
    <property type="entry name" value="UBX_dom"/>
</dbReference>
<feature type="region of interest" description="Disordered" evidence="1">
    <location>
        <begin position="51"/>
        <end position="141"/>
    </location>
</feature>
<dbReference type="Gene3D" id="3.10.20.90">
    <property type="entry name" value="Phosphatidylinositol 3-kinase Catalytic Subunit, Chain A, domain 1"/>
    <property type="match status" value="1"/>
</dbReference>
<dbReference type="Gene3D" id="3.30.420.210">
    <property type="entry name" value="SEP domain"/>
    <property type="match status" value="1"/>
</dbReference>
<dbReference type="GO" id="GO:0043130">
    <property type="term" value="F:ubiquitin binding"/>
    <property type="evidence" value="ECO:0007669"/>
    <property type="project" value="TreeGrafter"/>
</dbReference>
<dbReference type="InterPro" id="IPR012989">
    <property type="entry name" value="SEP_domain"/>
</dbReference>
<keyword evidence="4" id="KW-1185">Reference proteome</keyword>
<reference evidence="5" key="1">
    <citation type="submission" date="2025-08" db="UniProtKB">
        <authorList>
            <consortium name="RefSeq"/>
        </authorList>
    </citation>
    <scope>IDENTIFICATION</scope>
    <source>
        <strain evidence="5">15112-1751.03</strain>
        <tissue evidence="5">Whole Adult</tissue>
    </source>
</reference>
<dbReference type="GO" id="GO:0031468">
    <property type="term" value="P:nuclear membrane reassembly"/>
    <property type="evidence" value="ECO:0007669"/>
    <property type="project" value="TreeGrafter"/>
</dbReference>
<dbReference type="Pfam" id="PF08059">
    <property type="entry name" value="SEP"/>
    <property type="match status" value="1"/>
</dbReference>
<feature type="domain" description="UBX" evidence="2">
    <location>
        <begin position="262"/>
        <end position="340"/>
    </location>
</feature>
<dbReference type="OrthoDB" id="25887at2759"/>
<dbReference type="SUPFAM" id="SSF54236">
    <property type="entry name" value="Ubiquitin-like"/>
    <property type="match status" value="1"/>
</dbReference>
<evidence type="ECO:0000256" key="1">
    <source>
        <dbReference type="SAM" id="MobiDB-lite"/>
    </source>
</evidence>
<dbReference type="RefSeq" id="XP_034103925.1">
    <property type="nucleotide sequence ID" value="XM_034248034.2"/>
</dbReference>
<feature type="compositionally biased region" description="Polar residues" evidence="1">
    <location>
        <begin position="227"/>
        <end position="252"/>
    </location>
</feature>
<dbReference type="Pfam" id="PF00789">
    <property type="entry name" value="UBX"/>
    <property type="match status" value="1"/>
</dbReference>
<feature type="compositionally biased region" description="Basic and acidic residues" evidence="1">
    <location>
        <begin position="67"/>
        <end position="79"/>
    </location>
</feature>
<dbReference type="GO" id="GO:0043161">
    <property type="term" value="P:proteasome-mediated ubiquitin-dependent protein catabolic process"/>
    <property type="evidence" value="ECO:0007669"/>
    <property type="project" value="TreeGrafter"/>
</dbReference>